<feature type="transmembrane region" description="Helical" evidence="7">
    <location>
        <begin position="96"/>
        <end position="114"/>
    </location>
</feature>
<keyword evidence="5 7" id="KW-0472">Membrane</keyword>
<dbReference type="OrthoDB" id="9799225at2"/>
<proteinExistence type="inferred from homology"/>
<evidence type="ECO:0008006" key="10">
    <source>
        <dbReference type="Google" id="ProtNLM"/>
    </source>
</evidence>
<dbReference type="GO" id="GO:0055085">
    <property type="term" value="P:transmembrane transport"/>
    <property type="evidence" value="ECO:0007669"/>
    <property type="project" value="TreeGrafter"/>
</dbReference>
<dbReference type="InterPro" id="IPR002549">
    <property type="entry name" value="AI-2E-like"/>
</dbReference>
<evidence type="ECO:0000313" key="8">
    <source>
        <dbReference type="EMBL" id="ALA57591.1"/>
    </source>
</evidence>
<dbReference type="EMBL" id="CP011801">
    <property type="protein sequence ID" value="ALA57591.1"/>
    <property type="molecule type" value="Genomic_DNA"/>
</dbReference>
<feature type="region of interest" description="Disordered" evidence="6">
    <location>
        <begin position="1"/>
        <end position="36"/>
    </location>
</feature>
<feature type="transmembrane region" description="Helical" evidence="7">
    <location>
        <begin position="264"/>
        <end position="292"/>
    </location>
</feature>
<feature type="transmembrane region" description="Helical" evidence="7">
    <location>
        <begin position="335"/>
        <end position="362"/>
    </location>
</feature>
<name>A0A0K2G9E3_NITMO</name>
<feature type="transmembrane region" description="Helical" evidence="7">
    <location>
        <begin position="236"/>
        <end position="258"/>
    </location>
</feature>
<dbReference type="PATRIC" id="fig|42253.5.peg.1146"/>
<evidence type="ECO:0000256" key="1">
    <source>
        <dbReference type="ARBA" id="ARBA00004141"/>
    </source>
</evidence>
<evidence type="ECO:0000256" key="4">
    <source>
        <dbReference type="ARBA" id="ARBA00022989"/>
    </source>
</evidence>
<accession>A0A0K2G9E3</accession>
<keyword evidence="4 7" id="KW-1133">Transmembrane helix</keyword>
<evidence type="ECO:0000313" key="9">
    <source>
        <dbReference type="Proteomes" id="UP000069205"/>
    </source>
</evidence>
<sequence length="381" mass="41113">MNHSSTSRGPSAGPPPPPAQRRPITDKPTPPHAGRSSLTLAGASITGLFLLALLHSLHAARALFLPITLALLLYLLLTPVVRLLTRLRLPEPAGAGLVLLLFSIVVAAGLYSLADPAREWMDKIPSALETLDAKLRPLKQSAKQMSQAKTAVEQIAQGPAADAAPEVAVKTDWQIPVLGWTAAVAAEIGAALVLLYFLLCSGDFFTHKLLIVLPTEEDRRRVGETIRGIERQLSRFLFNSLLQNAGAAGLFALALWTIGLPNPALWGAATLLLQFIPYLGTIFVVGVVTLAALLSFQDLWWIAFPGAFYLALMWIKGMFVTPTFLGQRLALNPVAVLISLLLWGWVWGIAGVFLAVPLFASLKIVCDHIPRLQSLGQFLGR</sequence>
<evidence type="ECO:0000256" key="6">
    <source>
        <dbReference type="SAM" id="MobiDB-lite"/>
    </source>
</evidence>
<dbReference type="STRING" id="42253.NITMOv2_1160"/>
<feature type="transmembrane region" description="Helical" evidence="7">
    <location>
        <begin position="63"/>
        <end position="84"/>
    </location>
</feature>
<dbReference type="RefSeq" id="WP_053378909.1">
    <property type="nucleotide sequence ID" value="NZ_CP011801.1"/>
</dbReference>
<comment type="subcellular location">
    <subcellularLocation>
        <location evidence="1">Membrane</location>
        <topology evidence="1">Multi-pass membrane protein</topology>
    </subcellularLocation>
</comment>
<evidence type="ECO:0000256" key="7">
    <source>
        <dbReference type="SAM" id="Phobius"/>
    </source>
</evidence>
<protein>
    <recommendedName>
        <fullName evidence="10">Permease</fullName>
    </recommendedName>
</protein>
<feature type="transmembrane region" description="Helical" evidence="7">
    <location>
        <begin position="37"/>
        <end position="57"/>
    </location>
</feature>
<keyword evidence="3 7" id="KW-0812">Transmembrane</keyword>
<reference evidence="8 9" key="1">
    <citation type="journal article" date="2015" name="Proc. Natl. Acad. Sci. U.S.A.">
        <title>Expanded metabolic versatility of ubiquitous nitrite-oxidizing bacteria from the genus Nitrospira.</title>
        <authorList>
            <person name="Koch H."/>
            <person name="Lucker S."/>
            <person name="Albertsen M."/>
            <person name="Kitzinger K."/>
            <person name="Herbold C."/>
            <person name="Spieck E."/>
            <person name="Nielsen P.H."/>
            <person name="Wagner M."/>
            <person name="Daims H."/>
        </authorList>
    </citation>
    <scope>NUCLEOTIDE SEQUENCE [LARGE SCALE GENOMIC DNA]</scope>
    <source>
        <strain evidence="8 9">NSP M-1</strain>
    </source>
</reference>
<dbReference type="PANTHER" id="PTHR21716">
    <property type="entry name" value="TRANSMEMBRANE PROTEIN"/>
    <property type="match status" value="1"/>
</dbReference>
<evidence type="ECO:0000256" key="3">
    <source>
        <dbReference type="ARBA" id="ARBA00022692"/>
    </source>
</evidence>
<keyword evidence="9" id="KW-1185">Reference proteome</keyword>
<dbReference type="PANTHER" id="PTHR21716:SF16">
    <property type="entry name" value="BLL1467 PROTEIN"/>
    <property type="match status" value="1"/>
</dbReference>
<dbReference type="KEGG" id="nmv:NITMOv2_1160"/>
<gene>
    <name evidence="8" type="ORF">NITMOv2_1160</name>
</gene>
<comment type="similarity">
    <text evidence="2">Belongs to the autoinducer-2 exporter (AI-2E) (TC 2.A.86) family.</text>
</comment>
<organism evidence="8 9">
    <name type="scientific">Nitrospira moscoviensis</name>
    <dbReference type="NCBI Taxonomy" id="42253"/>
    <lineage>
        <taxon>Bacteria</taxon>
        <taxon>Pseudomonadati</taxon>
        <taxon>Nitrospirota</taxon>
        <taxon>Nitrospiria</taxon>
        <taxon>Nitrospirales</taxon>
        <taxon>Nitrospiraceae</taxon>
        <taxon>Nitrospira</taxon>
    </lineage>
</organism>
<dbReference type="Pfam" id="PF01594">
    <property type="entry name" value="AI-2E_transport"/>
    <property type="match status" value="1"/>
</dbReference>
<feature type="transmembrane region" description="Helical" evidence="7">
    <location>
        <begin position="299"/>
        <end position="315"/>
    </location>
</feature>
<evidence type="ECO:0000256" key="5">
    <source>
        <dbReference type="ARBA" id="ARBA00023136"/>
    </source>
</evidence>
<feature type="transmembrane region" description="Helical" evidence="7">
    <location>
        <begin position="177"/>
        <end position="199"/>
    </location>
</feature>
<dbReference type="GO" id="GO:0016020">
    <property type="term" value="C:membrane"/>
    <property type="evidence" value="ECO:0007669"/>
    <property type="project" value="UniProtKB-SubCell"/>
</dbReference>
<dbReference type="AlphaFoldDB" id="A0A0K2G9E3"/>
<dbReference type="Proteomes" id="UP000069205">
    <property type="component" value="Chromosome"/>
</dbReference>
<evidence type="ECO:0000256" key="2">
    <source>
        <dbReference type="ARBA" id="ARBA00009773"/>
    </source>
</evidence>